<evidence type="ECO:0000256" key="5">
    <source>
        <dbReference type="SAM" id="MobiDB-lite"/>
    </source>
</evidence>
<comment type="cofactor">
    <cofactor evidence="1">
        <name>FAD</name>
        <dbReference type="ChEBI" id="CHEBI:57692"/>
    </cofactor>
</comment>
<feature type="compositionally biased region" description="Gly residues" evidence="5">
    <location>
        <begin position="48"/>
        <end position="62"/>
    </location>
</feature>
<dbReference type="InterPro" id="IPR003100">
    <property type="entry name" value="PAZ_dom"/>
</dbReference>
<dbReference type="EMBL" id="OC916102">
    <property type="protein sequence ID" value="CAD7643161.1"/>
    <property type="molecule type" value="Genomic_DNA"/>
</dbReference>
<dbReference type="Gene3D" id="3.40.50.2300">
    <property type="match status" value="1"/>
</dbReference>
<dbReference type="InterPro" id="IPR013786">
    <property type="entry name" value="AcylCoA_DH/ox_N"/>
</dbReference>
<dbReference type="Gene3D" id="2.40.110.10">
    <property type="entry name" value="Butyryl-CoA Dehydrogenase, subunit A, domain 2"/>
    <property type="match status" value="1"/>
</dbReference>
<dbReference type="PROSITE" id="PS50822">
    <property type="entry name" value="PIWI"/>
    <property type="match status" value="1"/>
</dbReference>
<feature type="compositionally biased region" description="Gly residues" evidence="5">
    <location>
        <begin position="29"/>
        <end position="39"/>
    </location>
</feature>
<evidence type="ECO:0000259" key="6">
    <source>
        <dbReference type="PROSITE" id="PS50821"/>
    </source>
</evidence>
<dbReference type="InterPro" id="IPR032474">
    <property type="entry name" value="Argonaute_N"/>
</dbReference>
<dbReference type="Gene3D" id="3.30.420.10">
    <property type="entry name" value="Ribonuclease H-like superfamily/Ribonuclease H"/>
    <property type="match status" value="1"/>
</dbReference>
<dbReference type="EMBL" id="CAJPVJ010001277">
    <property type="protein sequence ID" value="CAG2164439.1"/>
    <property type="molecule type" value="Genomic_DNA"/>
</dbReference>
<dbReference type="Pfam" id="PF02170">
    <property type="entry name" value="PAZ"/>
    <property type="match status" value="1"/>
</dbReference>
<gene>
    <name evidence="8" type="ORF">ONB1V03_LOCUS3993</name>
</gene>
<dbReference type="SMART" id="SM00950">
    <property type="entry name" value="Piwi"/>
    <property type="match status" value="1"/>
</dbReference>
<dbReference type="InterPro" id="IPR037069">
    <property type="entry name" value="AcylCoA_DH/ox_N_sf"/>
</dbReference>
<dbReference type="SUPFAM" id="SSF56645">
    <property type="entry name" value="Acyl-CoA dehydrogenase NM domain-like"/>
    <property type="match status" value="1"/>
</dbReference>
<feature type="region of interest" description="Disordered" evidence="5">
    <location>
        <begin position="1"/>
        <end position="70"/>
    </location>
</feature>
<evidence type="ECO:0000313" key="8">
    <source>
        <dbReference type="EMBL" id="CAD7643161.1"/>
    </source>
</evidence>
<dbReference type="Pfam" id="PF02171">
    <property type="entry name" value="Piwi"/>
    <property type="match status" value="1"/>
</dbReference>
<dbReference type="Proteomes" id="UP000728032">
    <property type="component" value="Unassembled WGS sequence"/>
</dbReference>
<keyword evidence="2" id="KW-0285">Flavoprotein</keyword>
<feature type="domain" description="PAZ" evidence="6">
    <location>
        <begin position="332"/>
        <end position="429"/>
    </location>
</feature>
<feature type="non-terminal residue" evidence="8">
    <location>
        <position position="1"/>
    </location>
</feature>
<dbReference type="InterPro" id="IPR003165">
    <property type="entry name" value="Piwi"/>
</dbReference>
<dbReference type="Gene3D" id="2.170.260.10">
    <property type="entry name" value="paz domain"/>
    <property type="match status" value="1"/>
</dbReference>
<dbReference type="AlphaFoldDB" id="A0A7R9QEQ1"/>
<evidence type="ECO:0000259" key="7">
    <source>
        <dbReference type="PROSITE" id="PS50822"/>
    </source>
</evidence>
<dbReference type="InterPro" id="IPR006091">
    <property type="entry name" value="Acyl-CoA_Oxase/DH_mid-dom"/>
</dbReference>
<feature type="compositionally biased region" description="Basic and acidic residues" evidence="5">
    <location>
        <begin position="1"/>
        <end position="10"/>
    </location>
</feature>
<evidence type="ECO:0000256" key="2">
    <source>
        <dbReference type="ARBA" id="ARBA00022630"/>
    </source>
</evidence>
<proteinExistence type="inferred from homology"/>
<protein>
    <submittedName>
        <fullName evidence="8">Uncharacterized protein</fullName>
    </submittedName>
</protein>
<evidence type="ECO:0000256" key="4">
    <source>
        <dbReference type="RuleBase" id="RU361178"/>
    </source>
</evidence>
<accession>A0A7R9QEQ1</accession>
<sequence>MSSSHGRETTTSRGGPTSASDGRGRGLRRGSGGRGGGDYRGGHRGGGDYKGGGGYRGGGAQRGGVRRELPDVRQLAEEMTKLEITKQRPHGKEGLPIELIANHYPISFDDMSCFHYDIDIRLMRSDGRGYIEMTPRETERKLRNDSKMDNIRVVQKMAKEWPQVFDKKLYAFDGQKNLYCGQKLSVPSEAATREVTIQLDGFQEQRFEVKIQLVGSVSMSPINEFFGGRLVNARAEQFREAIQVLEIVIRYMPSQLRVPVFRSLYSTEDRSAIPGNAEIGFGHYQSVQMTESGLTLNIDRAATLFRSAGSLNAFIGRELVVQDLNGVNFTDQVITRINAKIKGLKIFTNHILNQKRRYFIEKMSALTPEKATFKVKDPEGNTVNTTVQKYFKDQYDKEILLSNIPVIIVKGGTVDNPRYLPVELCHVYPDQPVPKRLITPNMTREIVSVANSQFPSQRFGLIQESAQTVEKESSELMASFGINLHLKPTKLKGRVLAAPKLEGNQRRLKSGKSLTKYMFFNLSLAVNPNWRQLFNSFFNELIATGEGMGVGIKKVDAMATPPPQQLKSGPYKSMDTVGSALKMAANNSCQMVFFCVPKHDEIYYAVKYFGDIVYGVPTQCILDTNFMTTPRGYFQNILYKINAKLDGQNQVLSAPQRPDKFTRDVLTMIIGVDVTHPGTNPLANEKVISSIAASVASFDSDFSKYMATIAAQPMNTEIVGNFDQMFVKQLQFFYTKNGRQFPRSVILFRDGVSEGQFSQVIDNEIPLIGKAFRSVGAKEPKITVFVVQKRHHTRLMPLVPKFNDKGREIRNIPAGTVVDHTITNPLNREFHLCSHEGLLGTSRHAKYQCLRDDHKFSEDDKQKLSFYLCHTYCRCTKSISIPTPVMYAHLAAFRAKQHIAAQNIRFEEKVSGESREDKEAREIRNISALNEKIIVNPNLVSQTTSGFNFELTSEQKSLQELAQKFTKEEIIPRAAHYDQTGDFPWDLVKQAHELGLRNGGVPTEYGGLGLSLFDSCLLGEALSYGCSGIGTAIGSSALPQAPIIMFGNDVQKKEYLGRMTGSEVLCAAYCVTEPGTGSDVAGVKTHAVKNKDGDYVLNGQKMWITSAGVANWYFVLARTDPNPKVKTSKAFTGLIVEANSAGVVPGRKEDMLGQRASDTRGVSFENVVVPK</sequence>
<dbReference type="GO" id="GO:0050660">
    <property type="term" value="F:flavin adenine dinucleotide binding"/>
    <property type="evidence" value="ECO:0007669"/>
    <property type="project" value="InterPro"/>
</dbReference>
<dbReference type="GO" id="GO:0034587">
    <property type="term" value="P:piRNA processing"/>
    <property type="evidence" value="ECO:0007669"/>
    <property type="project" value="UniProtKB-ARBA"/>
</dbReference>
<dbReference type="GO" id="GO:0003723">
    <property type="term" value="F:RNA binding"/>
    <property type="evidence" value="ECO:0007669"/>
    <property type="project" value="InterPro"/>
</dbReference>
<evidence type="ECO:0000256" key="1">
    <source>
        <dbReference type="ARBA" id="ARBA00001974"/>
    </source>
</evidence>
<keyword evidence="9" id="KW-1185">Reference proteome</keyword>
<dbReference type="Pfam" id="PF08699">
    <property type="entry name" value="ArgoL1"/>
    <property type="match status" value="1"/>
</dbReference>
<evidence type="ECO:0000313" key="9">
    <source>
        <dbReference type="Proteomes" id="UP000728032"/>
    </source>
</evidence>
<dbReference type="CDD" id="cd02846">
    <property type="entry name" value="PAZ_argonaute_like"/>
    <property type="match status" value="1"/>
</dbReference>
<dbReference type="InterPro" id="IPR012337">
    <property type="entry name" value="RNaseH-like_sf"/>
</dbReference>
<dbReference type="OrthoDB" id="6500565at2759"/>
<dbReference type="PROSITE" id="PS50821">
    <property type="entry name" value="PAZ"/>
    <property type="match status" value="1"/>
</dbReference>
<dbReference type="GO" id="GO:0016627">
    <property type="term" value="F:oxidoreductase activity, acting on the CH-CH group of donors"/>
    <property type="evidence" value="ECO:0007669"/>
    <property type="project" value="InterPro"/>
</dbReference>
<feature type="domain" description="Piwi" evidence="7">
    <location>
        <begin position="591"/>
        <end position="900"/>
    </location>
</feature>
<dbReference type="InterPro" id="IPR014811">
    <property type="entry name" value="ArgoL1"/>
</dbReference>
<comment type="similarity">
    <text evidence="4">Belongs to the argonaute family.</text>
</comment>
<evidence type="ECO:0000256" key="3">
    <source>
        <dbReference type="ARBA" id="ARBA00022827"/>
    </source>
</evidence>
<dbReference type="Pfam" id="PF02770">
    <property type="entry name" value="Acyl-CoA_dh_M"/>
    <property type="match status" value="1"/>
</dbReference>
<dbReference type="PANTHER" id="PTHR22891">
    <property type="entry name" value="EUKARYOTIC TRANSLATION INITIATION FACTOR 2C"/>
    <property type="match status" value="1"/>
</dbReference>
<dbReference type="Gene3D" id="1.10.540.10">
    <property type="entry name" value="Acyl-CoA dehydrogenase/oxidase, N-terminal domain"/>
    <property type="match status" value="1"/>
</dbReference>
<feature type="compositionally biased region" description="Polar residues" evidence="5">
    <location>
        <begin position="11"/>
        <end position="20"/>
    </location>
</feature>
<dbReference type="SMART" id="SM00949">
    <property type="entry name" value="PAZ"/>
    <property type="match status" value="1"/>
</dbReference>
<dbReference type="Pfam" id="PF02771">
    <property type="entry name" value="Acyl-CoA_dh_N"/>
    <property type="match status" value="1"/>
</dbReference>
<organism evidence="8">
    <name type="scientific">Oppiella nova</name>
    <dbReference type="NCBI Taxonomy" id="334625"/>
    <lineage>
        <taxon>Eukaryota</taxon>
        <taxon>Metazoa</taxon>
        <taxon>Ecdysozoa</taxon>
        <taxon>Arthropoda</taxon>
        <taxon>Chelicerata</taxon>
        <taxon>Arachnida</taxon>
        <taxon>Acari</taxon>
        <taxon>Acariformes</taxon>
        <taxon>Sarcoptiformes</taxon>
        <taxon>Oribatida</taxon>
        <taxon>Brachypylina</taxon>
        <taxon>Oppioidea</taxon>
        <taxon>Oppiidae</taxon>
        <taxon>Oppiella</taxon>
    </lineage>
</organism>
<name>A0A7R9QEQ1_9ACAR</name>
<keyword evidence="3" id="KW-0274">FAD</keyword>
<dbReference type="InterPro" id="IPR046373">
    <property type="entry name" value="Acyl-CoA_Oxase/DH_mid-dom_sf"/>
</dbReference>
<dbReference type="SMART" id="SM01163">
    <property type="entry name" value="DUF1785"/>
    <property type="match status" value="1"/>
</dbReference>
<dbReference type="Pfam" id="PF16486">
    <property type="entry name" value="ArgoN"/>
    <property type="match status" value="1"/>
</dbReference>
<dbReference type="SUPFAM" id="SSF101690">
    <property type="entry name" value="PAZ domain"/>
    <property type="match status" value="1"/>
</dbReference>
<dbReference type="InterPro" id="IPR036397">
    <property type="entry name" value="RNaseH_sf"/>
</dbReference>
<reference evidence="8" key="1">
    <citation type="submission" date="2020-11" db="EMBL/GenBank/DDBJ databases">
        <authorList>
            <person name="Tran Van P."/>
        </authorList>
    </citation>
    <scope>NUCLEOTIDE SEQUENCE</scope>
</reference>
<dbReference type="InterPro" id="IPR009100">
    <property type="entry name" value="AcylCoA_DH/oxidase_NM_dom_sf"/>
</dbReference>
<dbReference type="SUPFAM" id="SSF53098">
    <property type="entry name" value="Ribonuclease H-like"/>
    <property type="match status" value="1"/>
</dbReference>
<dbReference type="InterPro" id="IPR036085">
    <property type="entry name" value="PAZ_dom_sf"/>
</dbReference>